<keyword evidence="8" id="KW-1185">Reference proteome</keyword>
<accession>A0A1H9GCQ6</accession>
<dbReference type="Pfam" id="PF03631">
    <property type="entry name" value="Virul_fac_BrkB"/>
    <property type="match status" value="1"/>
</dbReference>
<sequence length="317" mass="33893">MSASPRSTARARPWRARLTGTRGWQAAKETLVACFRYRVTGLAAEAAFFTVLSLPPLIFGLAGLIGFVASAFDVGEVASFQKQVLLVAGRVLTTDVVDGILAPTLQTVLSQGSAAVVSIGFLVALWSGSRAVNVFVDTITIMYGLAGRRGFVQQRLLSFVFYLVLMVISVVLVPLVLAGPSLVNRVLPARLEFLGALYWPVVLLVGGLFLAGVYNRSIPLRSRWRSGLPGAALSLLIWVLGSVLLRVVLGASSGSTTIYGPLSAPIAVLIWLYVMSLAVLVGAAFNAAADDVWPRLTGIDHREEDRDVQSADTRPEI</sequence>
<dbReference type="RefSeq" id="WP_232506252.1">
    <property type="nucleotide sequence ID" value="NZ_FOFA01000003.1"/>
</dbReference>
<gene>
    <name evidence="7" type="ORF">SAMN05421756_103585</name>
</gene>
<feature type="transmembrane region" description="Helical" evidence="6">
    <location>
        <begin position="227"/>
        <end position="249"/>
    </location>
</feature>
<feature type="transmembrane region" description="Helical" evidence="6">
    <location>
        <begin position="156"/>
        <end position="177"/>
    </location>
</feature>
<comment type="subcellular location">
    <subcellularLocation>
        <location evidence="1">Cell membrane</location>
        <topology evidence="1">Multi-pass membrane protein</topology>
    </subcellularLocation>
</comment>
<evidence type="ECO:0000256" key="4">
    <source>
        <dbReference type="ARBA" id="ARBA00022989"/>
    </source>
</evidence>
<evidence type="ECO:0000256" key="6">
    <source>
        <dbReference type="SAM" id="Phobius"/>
    </source>
</evidence>
<keyword evidence="3 6" id="KW-0812">Transmembrane</keyword>
<dbReference type="GO" id="GO:0005886">
    <property type="term" value="C:plasma membrane"/>
    <property type="evidence" value="ECO:0007669"/>
    <property type="project" value="UniProtKB-SubCell"/>
</dbReference>
<reference evidence="8" key="1">
    <citation type="submission" date="2016-10" db="EMBL/GenBank/DDBJ databases">
        <authorList>
            <person name="Varghese N."/>
            <person name="Submissions S."/>
        </authorList>
    </citation>
    <scope>NUCLEOTIDE SEQUENCE [LARGE SCALE GENOMIC DNA]</scope>
    <source>
        <strain evidence="8">CGMCC 4.6856</strain>
    </source>
</reference>
<dbReference type="PANTHER" id="PTHR30213:SF0">
    <property type="entry name" value="UPF0761 MEMBRANE PROTEIN YIHY"/>
    <property type="match status" value="1"/>
</dbReference>
<dbReference type="PANTHER" id="PTHR30213">
    <property type="entry name" value="INNER MEMBRANE PROTEIN YHJD"/>
    <property type="match status" value="1"/>
</dbReference>
<evidence type="ECO:0000256" key="3">
    <source>
        <dbReference type="ARBA" id="ARBA00022692"/>
    </source>
</evidence>
<dbReference type="Proteomes" id="UP000198504">
    <property type="component" value="Unassembled WGS sequence"/>
</dbReference>
<evidence type="ECO:0000256" key="1">
    <source>
        <dbReference type="ARBA" id="ARBA00004651"/>
    </source>
</evidence>
<dbReference type="PIRSF" id="PIRSF035875">
    <property type="entry name" value="RNase_BN"/>
    <property type="match status" value="1"/>
</dbReference>
<dbReference type="STRING" id="1036181.SAMN05421756_103585"/>
<dbReference type="InterPro" id="IPR017039">
    <property type="entry name" value="Virul_fac_BrkB"/>
</dbReference>
<keyword evidence="2" id="KW-1003">Cell membrane</keyword>
<evidence type="ECO:0000256" key="5">
    <source>
        <dbReference type="ARBA" id="ARBA00023136"/>
    </source>
</evidence>
<keyword evidence="4 6" id="KW-1133">Transmembrane helix</keyword>
<feature type="transmembrane region" description="Helical" evidence="6">
    <location>
        <begin position="114"/>
        <end position="136"/>
    </location>
</feature>
<feature type="transmembrane region" description="Helical" evidence="6">
    <location>
        <begin position="197"/>
        <end position="215"/>
    </location>
</feature>
<name>A0A1H9GCQ6_9ACTN</name>
<dbReference type="EMBL" id="FOFA01000003">
    <property type="protein sequence ID" value="SEQ47876.1"/>
    <property type="molecule type" value="Genomic_DNA"/>
</dbReference>
<evidence type="ECO:0000256" key="2">
    <source>
        <dbReference type="ARBA" id="ARBA00022475"/>
    </source>
</evidence>
<evidence type="ECO:0000313" key="7">
    <source>
        <dbReference type="EMBL" id="SEQ47876.1"/>
    </source>
</evidence>
<keyword evidence="5 6" id="KW-0472">Membrane</keyword>
<feature type="transmembrane region" description="Helical" evidence="6">
    <location>
        <begin position="269"/>
        <end position="289"/>
    </location>
</feature>
<proteinExistence type="predicted"/>
<dbReference type="AlphaFoldDB" id="A0A1H9GCQ6"/>
<protein>
    <submittedName>
        <fullName evidence="7">Membrane protein</fullName>
    </submittedName>
</protein>
<feature type="transmembrane region" description="Helical" evidence="6">
    <location>
        <begin position="46"/>
        <end position="72"/>
    </location>
</feature>
<evidence type="ECO:0000313" key="8">
    <source>
        <dbReference type="Proteomes" id="UP000198504"/>
    </source>
</evidence>
<organism evidence="7 8">
    <name type="scientific">Microlunatus flavus</name>
    <dbReference type="NCBI Taxonomy" id="1036181"/>
    <lineage>
        <taxon>Bacteria</taxon>
        <taxon>Bacillati</taxon>
        <taxon>Actinomycetota</taxon>
        <taxon>Actinomycetes</taxon>
        <taxon>Propionibacteriales</taxon>
        <taxon>Propionibacteriaceae</taxon>
        <taxon>Microlunatus</taxon>
    </lineage>
</organism>